<dbReference type="EMBL" id="RWIC01001419">
    <property type="protein sequence ID" value="TKC35897.1"/>
    <property type="molecule type" value="Genomic_DNA"/>
</dbReference>
<reference evidence="4" key="1">
    <citation type="journal article" date="2019" name="IScience">
        <title>Narwhal Genome Reveals Long-Term Low Genetic Diversity despite Current Large Abundance Size.</title>
        <authorList>
            <person name="Westbury M.V."/>
            <person name="Petersen B."/>
            <person name="Garde E."/>
            <person name="Heide-Jorgensen M.P."/>
            <person name="Lorenzen E.D."/>
        </authorList>
    </citation>
    <scope>NUCLEOTIDE SEQUENCE [LARGE SCALE GENOMIC DNA]</scope>
</reference>
<organism evidence="3 4">
    <name type="scientific">Monodon monoceros</name>
    <name type="common">Narwhal</name>
    <name type="synonym">Ceratodon monodon</name>
    <dbReference type="NCBI Taxonomy" id="40151"/>
    <lineage>
        <taxon>Eukaryota</taxon>
        <taxon>Metazoa</taxon>
        <taxon>Chordata</taxon>
        <taxon>Craniata</taxon>
        <taxon>Vertebrata</taxon>
        <taxon>Euteleostomi</taxon>
        <taxon>Mammalia</taxon>
        <taxon>Eutheria</taxon>
        <taxon>Laurasiatheria</taxon>
        <taxon>Artiodactyla</taxon>
        <taxon>Whippomorpha</taxon>
        <taxon>Cetacea</taxon>
        <taxon>Odontoceti</taxon>
        <taxon>Monodontidae</taxon>
        <taxon>Monodon</taxon>
    </lineage>
</organism>
<proteinExistence type="predicted"/>
<feature type="transmembrane region" description="Helical" evidence="2">
    <location>
        <begin position="6"/>
        <end position="27"/>
    </location>
</feature>
<dbReference type="InterPro" id="IPR045059">
    <property type="entry name" value="Ribosomal_uL29_euk"/>
</dbReference>
<keyword evidence="2" id="KW-0812">Transmembrane</keyword>
<evidence type="ECO:0000313" key="3">
    <source>
        <dbReference type="EMBL" id="TKC35897.1"/>
    </source>
</evidence>
<dbReference type="InterPro" id="IPR036049">
    <property type="entry name" value="Ribosomal_uL29_sf"/>
</dbReference>
<dbReference type="PANTHER" id="PTHR45722">
    <property type="entry name" value="60S RIBOSOMAL PROTEIN L35"/>
    <property type="match status" value="1"/>
</dbReference>
<dbReference type="Gene3D" id="1.10.287.310">
    <property type="match status" value="1"/>
</dbReference>
<evidence type="ECO:0000313" key="4">
    <source>
        <dbReference type="Proteomes" id="UP000308365"/>
    </source>
</evidence>
<gene>
    <name evidence="3" type="ORF">EI555_017079</name>
</gene>
<evidence type="ECO:0000256" key="1">
    <source>
        <dbReference type="ARBA" id="ARBA00035204"/>
    </source>
</evidence>
<comment type="caution">
    <text evidence="3">The sequence shown here is derived from an EMBL/GenBank/DDBJ whole genome shotgun (WGS) entry which is preliminary data.</text>
</comment>
<dbReference type="GO" id="GO:0000463">
    <property type="term" value="P:maturation of LSU-rRNA from tricistronic rRNA transcript (SSU-rRNA, 5.8S rRNA, LSU-rRNA)"/>
    <property type="evidence" value="ECO:0007669"/>
    <property type="project" value="InterPro"/>
</dbReference>
<dbReference type="Proteomes" id="UP000308365">
    <property type="component" value="Unassembled WGS sequence"/>
</dbReference>
<evidence type="ECO:0000256" key="2">
    <source>
        <dbReference type="SAM" id="Phobius"/>
    </source>
</evidence>
<name>A0A4U1EJ55_MONMO</name>
<protein>
    <recommendedName>
        <fullName evidence="1">Large ribosomal subunit protein uL29</fullName>
    </recommendedName>
</protein>
<dbReference type="GO" id="GO:0006412">
    <property type="term" value="P:translation"/>
    <property type="evidence" value="ECO:0007669"/>
    <property type="project" value="InterPro"/>
</dbReference>
<feature type="non-terminal residue" evidence="3">
    <location>
        <position position="1"/>
    </location>
</feature>
<dbReference type="GO" id="GO:0022625">
    <property type="term" value="C:cytosolic large ribosomal subunit"/>
    <property type="evidence" value="ECO:0007669"/>
    <property type="project" value="InterPro"/>
</dbReference>
<dbReference type="GO" id="GO:0003735">
    <property type="term" value="F:structural constituent of ribosome"/>
    <property type="evidence" value="ECO:0007669"/>
    <property type="project" value="InterPro"/>
</dbReference>
<dbReference type="GO" id="GO:0003729">
    <property type="term" value="F:mRNA binding"/>
    <property type="evidence" value="ECO:0007669"/>
    <property type="project" value="TreeGrafter"/>
</dbReference>
<accession>A0A4U1EJ55</accession>
<keyword evidence="2" id="KW-1133">Transmembrane helix</keyword>
<keyword evidence="2" id="KW-0472">Membrane</keyword>
<sequence length="266" mass="30696">SNLHIYLTKIIIITITIINVITIIITIHNSPFFLEQLSMLISSGFYTAPSKTPLESCSYSSIYKKAGIRQYLIVLENVERCCGYFLMVFKLQFVKITAIGASTEDFTTIFYYQAHSKLEITKVASSVASKLSKILDVYKSIARVLTVVNKTQKENLRKFYKGKKYKPLDLQPKKTHAAEDGQIKQKDKYMSKSNTYCQLHTIPHDKANLQDIKYNVHPFEKVLQTVGQSLLPQLFICQFLVIRCPNHFNIIFIHVHKPRLLNQNHY</sequence>
<dbReference type="PANTHER" id="PTHR45722:SF2">
    <property type="entry name" value="LARGE RIBOSOMAL SUBUNIT PROTEIN UL29-RELATED"/>
    <property type="match status" value="1"/>
</dbReference>
<dbReference type="AlphaFoldDB" id="A0A4U1EJ55"/>